<organism evidence="7 8">
    <name type="scientific">Actinomadura luzonensis</name>
    <dbReference type="NCBI Taxonomy" id="2805427"/>
    <lineage>
        <taxon>Bacteria</taxon>
        <taxon>Bacillati</taxon>
        <taxon>Actinomycetota</taxon>
        <taxon>Actinomycetes</taxon>
        <taxon>Streptosporangiales</taxon>
        <taxon>Thermomonosporaceae</taxon>
        <taxon>Actinomadura</taxon>
    </lineage>
</organism>
<keyword evidence="7" id="KW-0645">Protease</keyword>
<comment type="caution">
    <text evidence="7">The sequence shown here is derived from an EMBL/GenBank/DDBJ whole genome shotgun (WGS) entry which is preliminary data.</text>
</comment>
<keyword evidence="4 5" id="KW-0472">Membrane</keyword>
<dbReference type="RefSeq" id="WP_242373488.1">
    <property type="nucleotide sequence ID" value="NZ_JAKRKC020000001.1"/>
</dbReference>
<dbReference type="Pfam" id="PF01694">
    <property type="entry name" value="Rhomboid"/>
    <property type="match status" value="1"/>
</dbReference>
<evidence type="ECO:0000256" key="3">
    <source>
        <dbReference type="ARBA" id="ARBA00022989"/>
    </source>
</evidence>
<evidence type="ECO:0000313" key="7">
    <source>
        <dbReference type="EMBL" id="MCK2212810.1"/>
    </source>
</evidence>
<protein>
    <submittedName>
        <fullName evidence="7">Rhomboid family intramembrane serine protease</fullName>
        <ecNumber evidence="7">3.4.21.105</ecNumber>
    </submittedName>
</protein>
<feature type="transmembrane region" description="Helical" evidence="5">
    <location>
        <begin position="54"/>
        <end position="73"/>
    </location>
</feature>
<evidence type="ECO:0000313" key="8">
    <source>
        <dbReference type="Proteomes" id="UP001317259"/>
    </source>
</evidence>
<dbReference type="Gene3D" id="1.20.1540.10">
    <property type="entry name" value="Rhomboid-like"/>
    <property type="match status" value="1"/>
</dbReference>
<name>A0ABT0FKF6_9ACTN</name>
<evidence type="ECO:0000256" key="5">
    <source>
        <dbReference type="SAM" id="Phobius"/>
    </source>
</evidence>
<dbReference type="GO" id="GO:0008233">
    <property type="term" value="F:peptidase activity"/>
    <property type="evidence" value="ECO:0007669"/>
    <property type="project" value="UniProtKB-KW"/>
</dbReference>
<feature type="transmembrane region" description="Helical" evidence="5">
    <location>
        <begin position="133"/>
        <end position="162"/>
    </location>
</feature>
<dbReference type="EC" id="3.4.21.105" evidence="7"/>
<keyword evidence="3 5" id="KW-1133">Transmembrane helix</keyword>
<keyword evidence="8" id="KW-1185">Reference proteome</keyword>
<keyword evidence="7" id="KW-0378">Hydrolase</keyword>
<feature type="transmembrane region" description="Helical" evidence="5">
    <location>
        <begin position="106"/>
        <end position="126"/>
    </location>
</feature>
<comment type="subcellular location">
    <subcellularLocation>
        <location evidence="1">Membrane</location>
        <topology evidence="1">Multi-pass membrane protein</topology>
    </subcellularLocation>
</comment>
<dbReference type="GO" id="GO:0006508">
    <property type="term" value="P:proteolysis"/>
    <property type="evidence" value="ECO:0007669"/>
    <property type="project" value="UniProtKB-KW"/>
</dbReference>
<feature type="domain" description="Peptidase S54 rhomboid" evidence="6">
    <location>
        <begin position="40"/>
        <end position="149"/>
    </location>
</feature>
<dbReference type="SUPFAM" id="SSF144091">
    <property type="entry name" value="Rhomboid-like"/>
    <property type="match status" value="1"/>
</dbReference>
<gene>
    <name evidence="7" type="ORF">MF672_003210</name>
</gene>
<dbReference type="EMBL" id="JAKRKC020000001">
    <property type="protein sequence ID" value="MCK2212810.1"/>
    <property type="molecule type" value="Genomic_DNA"/>
</dbReference>
<evidence type="ECO:0000256" key="2">
    <source>
        <dbReference type="ARBA" id="ARBA00022692"/>
    </source>
</evidence>
<reference evidence="7 8" key="1">
    <citation type="submission" date="2022-04" db="EMBL/GenBank/DDBJ databases">
        <title>Genome draft of Actinomadura sp. ATCC 31491.</title>
        <authorList>
            <person name="Shi X."/>
            <person name="Du Y."/>
        </authorList>
    </citation>
    <scope>NUCLEOTIDE SEQUENCE [LARGE SCALE GENOMIC DNA]</scope>
    <source>
        <strain evidence="7 8">ATCC 31491</strain>
    </source>
</reference>
<proteinExistence type="predicted"/>
<evidence type="ECO:0000259" key="6">
    <source>
        <dbReference type="Pfam" id="PF01694"/>
    </source>
</evidence>
<sequence length="227" mass="23133">MPYLTAVVLAITAVPSLLQFVIPGLEPAWARDPAAIAAHGQWWRLATALLVQDGGPFGTLVNLGFLAVLGHLAERALGRPRWLVLYAAGAVAGETAGYLLNQPGAGNSIALCALAAGLAVSSAGRLERSVGAFYAIVSGAWLLADLGVWGVVAMVALAAAGAQLVAHRARVPEWLFPAVPAVAAVALTGVPDLHGPALLSGLIVGWLWELPSREPPEPVADGVAASG</sequence>
<dbReference type="InterPro" id="IPR022764">
    <property type="entry name" value="Peptidase_S54_rhomboid_dom"/>
</dbReference>
<dbReference type="InterPro" id="IPR035952">
    <property type="entry name" value="Rhomboid-like_sf"/>
</dbReference>
<evidence type="ECO:0000256" key="1">
    <source>
        <dbReference type="ARBA" id="ARBA00004141"/>
    </source>
</evidence>
<dbReference type="Proteomes" id="UP001317259">
    <property type="component" value="Unassembled WGS sequence"/>
</dbReference>
<accession>A0ABT0FKF6</accession>
<evidence type="ECO:0000256" key="4">
    <source>
        <dbReference type="ARBA" id="ARBA00023136"/>
    </source>
</evidence>
<keyword evidence="2 5" id="KW-0812">Transmembrane</keyword>
<feature type="transmembrane region" description="Helical" evidence="5">
    <location>
        <begin position="82"/>
        <end position="100"/>
    </location>
</feature>